<dbReference type="EMBL" id="JAQSIP010000005">
    <property type="protein sequence ID" value="MDD0839455.1"/>
    <property type="molecule type" value="Genomic_DNA"/>
</dbReference>
<sequence>MNTLLVAPQLLTLCRESLARSVRQLPSLPAVVTQLMDLMQRQDVSLEQVSTTLSLDQALSARVLQLANSPFYGVSGRVHSIRDGVSILGLRQLGTLVLAAVLSAQFEHLHGRALRLDEFWRHAIACAVAARALAQSQGMDPAMAFTAGLLHDVGRLVLDQQHPAEMSQAVAWAQAHDLSHEETESELLAVSHSEVGGWVADHWRLPVSVVAAIQGHHQPPASAQLSLTDLVHVANAIAHALDLAGASDEAVPLMNPGSWARLGLRPTELPPLLQQIEQEFQELRAVLRPSQETP</sequence>
<reference evidence="2 3" key="1">
    <citation type="submission" date="2023-02" db="EMBL/GenBank/DDBJ databases">
        <title>Bacterial whole genomic sequence of Curvibacter sp. HBC61.</title>
        <authorList>
            <person name="Le V."/>
            <person name="Ko S.-R."/>
            <person name="Ahn C.-Y."/>
            <person name="Oh H.-M."/>
        </authorList>
    </citation>
    <scope>NUCLEOTIDE SEQUENCE [LARGE SCALE GENOMIC DNA]</scope>
    <source>
        <strain evidence="2 3">HBC61</strain>
    </source>
</reference>
<evidence type="ECO:0000313" key="3">
    <source>
        <dbReference type="Proteomes" id="UP001528673"/>
    </source>
</evidence>
<dbReference type="InterPro" id="IPR006675">
    <property type="entry name" value="HDIG_dom"/>
</dbReference>
<dbReference type="Proteomes" id="UP001528673">
    <property type="component" value="Unassembled WGS sequence"/>
</dbReference>
<evidence type="ECO:0000313" key="2">
    <source>
        <dbReference type="EMBL" id="MDD0839455.1"/>
    </source>
</evidence>
<dbReference type="InterPro" id="IPR013976">
    <property type="entry name" value="HDOD"/>
</dbReference>
<gene>
    <name evidence="2" type="ORF">PSQ40_12800</name>
</gene>
<dbReference type="Pfam" id="PF08668">
    <property type="entry name" value="HDOD"/>
    <property type="match status" value="1"/>
</dbReference>
<dbReference type="NCBIfam" id="TIGR00277">
    <property type="entry name" value="HDIG"/>
    <property type="match status" value="1"/>
</dbReference>
<evidence type="ECO:0000259" key="1">
    <source>
        <dbReference type="PROSITE" id="PS51833"/>
    </source>
</evidence>
<proteinExistence type="predicted"/>
<dbReference type="PROSITE" id="PS51833">
    <property type="entry name" value="HDOD"/>
    <property type="match status" value="1"/>
</dbReference>
<dbReference type="PANTHER" id="PTHR33525:SF3">
    <property type="entry name" value="RIBONUCLEASE Y"/>
    <property type="match status" value="1"/>
</dbReference>
<organism evidence="2 3">
    <name type="scientific">Curvibacter cyanobacteriorum</name>
    <dbReference type="NCBI Taxonomy" id="3026422"/>
    <lineage>
        <taxon>Bacteria</taxon>
        <taxon>Pseudomonadati</taxon>
        <taxon>Pseudomonadota</taxon>
        <taxon>Betaproteobacteria</taxon>
        <taxon>Burkholderiales</taxon>
        <taxon>Comamonadaceae</taxon>
        <taxon>Curvibacter</taxon>
    </lineage>
</organism>
<name>A0ABT5MZL9_9BURK</name>
<dbReference type="Gene3D" id="1.10.3210.10">
    <property type="entry name" value="Hypothetical protein af1432"/>
    <property type="match status" value="1"/>
</dbReference>
<accession>A0ABT5MZL9</accession>
<dbReference type="RefSeq" id="WP_273951912.1">
    <property type="nucleotide sequence ID" value="NZ_JAQSIP010000005.1"/>
</dbReference>
<protein>
    <submittedName>
        <fullName evidence="2">HDOD domain-containing protein</fullName>
    </submittedName>
</protein>
<comment type="caution">
    <text evidence="2">The sequence shown here is derived from an EMBL/GenBank/DDBJ whole genome shotgun (WGS) entry which is preliminary data.</text>
</comment>
<dbReference type="SUPFAM" id="SSF109604">
    <property type="entry name" value="HD-domain/PDEase-like"/>
    <property type="match status" value="1"/>
</dbReference>
<dbReference type="InterPro" id="IPR052340">
    <property type="entry name" value="RNase_Y/CdgJ"/>
</dbReference>
<dbReference type="PANTHER" id="PTHR33525">
    <property type="match status" value="1"/>
</dbReference>
<feature type="domain" description="HDOD" evidence="1">
    <location>
        <begin position="25"/>
        <end position="219"/>
    </location>
</feature>
<keyword evidence="3" id="KW-1185">Reference proteome</keyword>